<protein>
    <recommendedName>
        <fullName evidence="2">MarR family transcriptional regulator</fullName>
    </recommendedName>
</protein>
<proteinExistence type="predicted"/>
<dbReference type="AlphaFoldDB" id="A0AAU8DVI9"/>
<reference evidence="1" key="1">
    <citation type="submission" date="2024-06" db="EMBL/GenBank/DDBJ databases">
        <title>The Caenorhabditis elegans bacterial microbiome influences microsporidia infection through nutrient limitation and inhibiting parasite invasion.</title>
        <authorList>
            <person name="Tamim El Jarkass H."/>
            <person name="Castelblanco S."/>
            <person name="Kaur M."/>
            <person name="Wan Y.C."/>
            <person name="Ellis A.E."/>
            <person name="Sheldon R.D."/>
            <person name="Lien E.C."/>
            <person name="Burton N.O."/>
            <person name="Wright G.D."/>
            <person name="Reinke A.W."/>
        </authorList>
    </citation>
    <scope>NUCLEOTIDE SEQUENCE</scope>
    <source>
        <strain evidence="1">MYb327</strain>
    </source>
</reference>
<evidence type="ECO:0000313" key="1">
    <source>
        <dbReference type="EMBL" id="XCG71991.1"/>
    </source>
</evidence>
<dbReference type="RefSeq" id="WP_339553157.1">
    <property type="nucleotide sequence ID" value="NZ_CP159258.1"/>
</dbReference>
<sequence>MNEQNGATPYAADGEGEALYANPSALLELSQLNRTNPHAASVMLTLMSIIGGNGAVRTTQAIVAKHCNYTLQQVEKAVAELAEGKWILSVDASPEPGGSLVCTVNSNVARSEKPEELV</sequence>
<accession>A0AAU8DVI9</accession>
<gene>
    <name evidence="1" type="ORF">ABVN21_14565</name>
</gene>
<dbReference type="EMBL" id="CP159258">
    <property type="protein sequence ID" value="XCG71991.1"/>
    <property type="molecule type" value="Genomic_DNA"/>
</dbReference>
<evidence type="ECO:0008006" key="2">
    <source>
        <dbReference type="Google" id="ProtNLM"/>
    </source>
</evidence>
<name>A0AAU8DVI9_9PSED</name>
<organism evidence="1">
    <name type="scientific">Pseudomonas sp. MYb327</name>
    <dbReference type="NCBI Taxonomy" id="2745230"/>
    <lineage>
        <taxon>Bacteria</taxon>
        <taxon>Pseudomonadati</taxon>
        <taxon>Pseudomonadota</taxon>
        <taxon>Gammaproteobacteria</taxon>
        <taxon>Pseudomonadales</taxon>
        <taxon>Pseudomonadaceae</taxon>
        <taxon>Pseudomonas</taxon>
    </lineage>
</organism>